<keyword evidence="2" id="KW-0732">Signal</keyword>
<evidence type="ECO:0000259" key="3">
    <source>
        <dbReference type="Pfam" id="PF03413"/>
    </source>
</evidence>
<feature type="chain" id="PRO_5038531296" description="PepSY domain-containing protein" evidence="2">
    <location>
        <begin position="23"/>
        <end position="196"/>
    </location>
</feature>
<organism evidence="4 5">
    <name type="scientific">Planococcus versutus</name>
    <dbReference type="NCBI Taxonomy" id="1302659"/>
    <lineage>
        <taxon>Bacteria</taxon>
        <taxon>Bacillati</taxon>
        <taxon>Bacillota</taxon>
        <taxon>Bacilli</taxon>
        <taxon>Bacillales</taxon>
        <taxon>Caryophanaceae</taxon>
        <taxon>Planococcus</taxon>
    </lineage>
</organism>
<evidence type="ECO:0000256" key="2">
    <source>
        <dbReference type="SAM" id="SignalP"/>
    </source>
</evidence>
<accession>A0A1B1S3N4</accession>
<dbReference type="RefSeq" id="WP_049693441.1">
    <property type="nucleotide sequence ID" value="NZ_CP016540.2"/>
</dbReference>
<dbReference type="InterPro" id="IPR025711">
    <property type="entry name" value="PepSY"/>
</dbReference>
<gene>
    <name evidence="4" type="ORF">I858_012470</name>
</gene>
<feature type="domain" description="PepSY" evidence="3">
    <location>
        <begin position="45"/>
        <end position="99"/>
    </location>
</feature>
<dbReference type="AlphaFoldDB" id="A0A1B1S3N4"/>
<proteinExistence type="predicted"/>
<evidence type="ECO:0000313" key="5">
    <source>
        <dbReference type="Proteomes" id="UP000053354"/>
    </source>
</evidence>
<dbReference type="Proteomes" id="UP000053354">
    <property type="component" value="Chromosome"/>
</dbReference>
<evidence type="ECO:0000313" key="4">
    <source>
        <dbReference type="EMBL" id="ANU27798.1"/>
    </source>
</evidence>
<feature type="signal peptide" evidence="2">
    <location>
        <begin position="1"/>
        <end position="22"/>
    </location>
</feature>
<dbReference type="STRING" id="1302659.I858_012470"/>
<reference evidence="4" key="1">
    <citation type="submission" date="2016-10" db="EMBL/GenBank/DDBJ databases">
        <authorList>
            <person name="See-Too W.S."/>
        </authorList>
    </citation>
    <scope>NUCLEOTIDE SEQUENCE</scope>
    <source>
        <strain evidence="4">L10.15</strain>
    </source>
</reference>
<evidence type="ECO:0000256" key="1">
    <source>
        <dbReference type="SAM" id="MobiDB-lite"/>
    </source>
</evidence>
<dbReference type="Pfam" id="PF03413">
    <property type="entry name" value="PepSY"/>
    <property type="match status" value="2"/>
</dbReference>
<dbReference type="Gene3D" id="3.10.450.40">
    <property type="match status" value="2"/>
</dbReference>
<feature type="region of interest" description="Disordered" evidence="1">
    <location>
        <begin position="173"/>
        <end position="196"/>
    </location>
</feature>
<feature type="compositionally biased region" description="Acidic residues" evidence="1">
    <location>
        <begin position="180"/>
        <end position="196"/>
    </location>
</feature>
<feature type="domain" description="PepSY" evidence="3">
    <location>
        <begin position="122"/>
        <end position="179"/>
    </location>
</feature>
<protein>
    <recommendedName>
        <fullName evidence="3">PepSY domain-containing protein</fullName>
    </recommendedName>
</protein>
<dbReference type="EMBL" id="CP016540">
    <property type="protein sequence ID" value="ANU27798.1"/>
    <property type="molecule type" value="Genomic_DNA"/>
</dbReference>
<sequence>MKKLMYIPLAVGVLAFGGIALANSQTSTEVKNDTEKVSTEKLVGIEEISAKSLERANGNITDIELDMDDKKAHYEVEVDFDGYEYDFDFDAYTGEVIEETREKKDADDAKESTDTIATEGLISSDQAIAVALEQVNGTFDGFELKTKNGIAYYEIEVQDGTIEHEIEVDAKDGAILKIESDDEDEDEDDVDDDDRD</sequence>
<dbReference type="KEGG" id="pll:I858_012470"/>
<keyword evidence="5" id="KW-1185">Reference proteome</keyword>
<name>A0A1B1S3N4_9BACL</name>